<reference evidence="2" key="2">
    <citation type="journal article" date="2015" name="Data Brief">
        <title>Shoot transcriptome of the giant reed, Arundo donax.</title>
        <authorList>
            <person name="Barrero R.A."/>
            <person name="Guerrero F.D."/>
            <person name="Moolhuijzen P."/>
            <person name="Goolsby J.A."/>
            <person name="Tidwell J."/>
            <person name="Bellgard S.E."/>
            <person name="Bellgard M.I."/>
        </authorList>
    </citation>
    <scope>NUCLEOTIDE SEQUENCE</scope>
    <source>
        <tissue evidence="2">Shoot tissue taken approximately 20 cm above the soil surface</tissue>
    </source>
</reference>
<protein>
    <submittedName>
        <fullName evidence="2">Uncharacterized protein</fullName>
    </submittedName>
</protein>
<name>A0A0A8Y876_ARUDO</name>
<evidence type="ECO:0000313" key="2">
    <source>
        <dbReference type="EMBL" id="JAD19932.1"/>
    </source>
</evidence>
<dbReference type="EMBL" id="GBRH01277963">
    <property type="protein sequence ID" value="JAD19932.1"/>
    <property type="molecule type" value="Transcribed_RNA"/>
</dbReference>
<organism evidence="2">
    <name type="scientific">Arundo donax</name>
    <name type="common">Giant reed</name>
    <name type="synonym">Donax arundinaceus</name>
    <dbReference type="NCBI Taxonomy" id="35708"/>
    <lineage>
        <taxon>Eukaryota</taxon>
        <taxon>Viridiplantae</taxon>
        <taxon>Streptophyta</taxon>
        <taxon>Embryophyta</taxon>
        <taxon>Tracheophyta</taxon>
        <taxon>Spermatophyta</taxon>
        <taxon>Magnoliopsida</taxon>
        <taxon>Liliopsida</taxon>
        <taxon>Poales</taxon>
        <taxon>Poaceae</taxon>
        <taxon>PACMAD clade</taxon>
        <taxon>Arundinoideae</taxon>
        <taxon>Arundineae</taxon>
        <taxon>Arundo</taxon>
    </lineage>
</organism>
<feature type="region of interest" description="Disordered" evidence="1">
    <location>
        <begin position="1"/>
        <end position="23"/>
    </location>
</feature>
<proteinExistence type="predicted"/>
<evidence type="ECO:0000256" key="1">
    <source>
        <dbReference type="SAM" id="MobiDB-lite"/>
    </source>
</evidence>
<sequence>MDVRRRRSSGHQAAGDRSSSRRTITAKSKTLLANLVLKLVDLRKGKGFLLLVTTGVAAGGREGEGPRRSR</sequence>
<accession>A0A0A8Y876</accession>
<reference evidence="2" key="1">
    <citation type="submission" date="2014-09" db="EMBL/GenBank/DDBJ databases">
        <authorList>
            <person name="Magalhaes I.L.F."/>
            <person name="Oliveira U."/>
            <person name="Santos F.R."/>
            <person name="Vidigal T.H.D.A."/>
            <person name="Brescovit A.D."/>
            <person name="Santos A.J."/>
        </authorList>
    </citation>
    <scope>NUCLEOTIDE SEQUENCE</scope>
    <source>
        <tissue evidence="2">Shoot tissue taken approximately 20 cm above the soil surface</tissue>
    </source>
</reference>
<dbReference type="AlphaFoldDB" id="A0A0A8Y876"/>